<dbReference type="InterPro" id="IPR003439">
    <property type="entry name" value="ABC_transporter-like_ATP-bd"/>
</dbReference>
<dbReference type="InterPro" id="IPR003593">
    <property type="entry name" value="AAA+_ATPase"/>
</dbReference>
<comment type="caution">
    <text evidence="10">The sequence shown here is derived from an EMBL/GenBank/DDBJ whole genome shotgun (WGS) entry which is preliminary data.</text>
</comment>
<feature type="transmembrane region" description="Helical" evidence="7">
    <location>
        <begin position="152"/>
        <end position="173"/>
    </location>
</feature>
<dbReference type="CDD" id="cd03254">
    <property type="entry name" value="ABCC_Glucan_exporter_like"/>
    <property type="match status" value="1"/>
</dbReference>
<gene>
    <name evidence="10" type="ORF">J2Z71_000034</name>
</gene>
<dbReference type="SUPFAM" id="SSF90123">
    <property type="entry name" value="ABC transporter transmembrane region"/>
    <property type="match status" value="1"/>
</dbReference>
<dbReference type="InterPro" id="IPR027417">
    <property type="entry name" value="P-loop_NTPase"/>
</dbReference>
<evidence type="ECO:0000256" key="6">
    <source>
        <dbReference type="ARBA" id="ARBA00023136"/>
    </source>
</evidence>
<feature type="domain" description="ABC transmembrane type-1" evidence="9">
    <location>
        <begin position="36"/>
        <end position="326"/>
    </location>
</feature>
<dbReference type="GO" id="GO:0005524">
    <property type="term" value="F:ATP binding"/>
    <property type="evidence" value="ECO:0007669"/>
    <property type="project" value="UniProtKB-KW"/>
</dbReference>
<evidence type="ECO:0000256" key="7">
    <source>
        <dbReference type="SAM" id="Phobius"/>
    </source>
</evidence>
<accession>A0ABS4K9S5</accession>
<feature type="transmembrane region" description="Helical" evidence="7">
    <location>
        <begin position="76"/>
        <end position="97"/>
    </location>
</feature>
<dbReference type="Gene3D" id="1.20.1560.10">
    <property type="entry name" value="ABC transporter type 1, transmembrane domain"/>
    <property type="match status" value="1"/>
</dbReference>
<keyword evidence="4 10" id="KW-0067">ATP-binding</keyword>
<dbReference type="InterPro" id="IPR011527">
    <property type="entry name" value="ABC1_TM_dom"/>
</dbReference>
<dbReference type="PANTHER" id="PTHR43394">
    <property type="entry name" value="ATP-DEPENDENT PERMEASE MDL1, MITOCHONDRIAL"/>
    <property type="match status" value="1"/>
</dbReference>
<dbReference type="Proteomes" id="UP001519306">
    <property type="component" value="Unassembled WGS sequence"/>
</dbReference>
<evidence type="ECO:0000313" key="11">
    <source>
        <dbReference type="Proteomes" id="UP001519306"/>
    </source>
</evidence>
<keyword evidence="5 7" id="KW-1133">Transmembrane helix</keyword>
<dbReference type="CDD" id="cd18547">
    <property type="entry name" value="ABC_6TM_Tm288_like"/>
    <property type="match status" value="1"/>
</dbReference>
<dbReference type="SMART" id="SM00382">
    <property type="entry name" value="AAA"/>
    <property type="match status" value="1"/>
</dbReference>
<feature type="transmembrane region" description="Helical" evidence="7">
    <location>
        <begin position="35"/>
        <end position="56"/>
    </location>
</feature>
<comment type="subcellular location">
    <subcellularLocation>
        <location evidence="1">Cell membrane</location>
        <topology evidence="1">Multi-pass membrane protein</topology>
    </subcellularLocation>
</comment>
<evidence type="ECO:0000259" key="8">
    <source>
        <dbReference type="PROSITE" id="PS50893"/>
    </source>
</evidence>
<evidence type="ECO:0000256" key="3">
    <source>
        <dbReference type="ARBA" id="ARBA00022741"/>
    </source>
</evidence>
<dbReference type="PANTHER" id="PTHR43394:SF1">
    <property type="entry name" value="ATP-BINDING CASSETTE SUB-FAMILY B MEMBER 10, MITOCHONDRIAL"/>
    <property type="match status" value="1"/>
</dbReference>
<dbReference type="InterPro" id="IPR036640">
    <property type="entry name" value="ABC1_TM_sf"/>
</dbReference>
<dbReference type="EMBL" id="JAGGLJ010000001">
    <property type="protein sequence ID" value="MBP2024519.1"/>
    <property type="molecule type" value="Genomic_DNA"/>
</dbReference>
<evidence type="ECO:0000256" key="5">
    <source>
        <dbReference type="ARBA" id="ARBA00022989"/>
    </source>
</evidence>
<evidence type="ECO:0000256" key="2">
    <source>
        <dbReference type="ARBA" id="ARBA00022692"/>
    </source>
</evidence>
<organism evidence="10 11">
    <name type="scientific">Peptoniphilus stercorisuis</name>
    <dbReference type="NCBI Taxonomy" id="1436965"/>
    <lineage>
        <taxon>Bacteria</taxon>
        <taxon>Bacillati</taxon>
        <taxon>Bacillota</taxon>
        <taxon>Tissierellia</taxon>
        <taxon>Tissierellales</taxon>
        <taxon>Peptoniphilaceae</taxon>
        <taxon>Peptoniphilus</taxon>
    </lineage>
</organism>
<evidence type="ECO:0000313" key="10">
    <source>
        <dbReference type="EMBL" id="MBP2024519.1"/>
    </source>
</evidence>
<evidence type="ECO:0000256" key="1">
    <source>
        <dbReference type="ARBA" id="ARBA00004651"/>
    </source>
</evidence>
<dbReference type="SUPFAM" id="SSF52540">
    <property type="entry name" value="P-loop containing nucleoside triphosphate hydrolases"/>
    <property type="match status" value="1"/>
</dbReference>
<dbReference type="Gene3D" id="3.40.50.300">
    <property type="entry name" value="P-loop containing nucleotide triphosphate hydrolases"/>
    <property type="match status" value="1"/>
</dbReference>
<evidence type="ECO:0000256" key="4">
    <source>
        <dbReference type="ARBA" id="ARBA00022840"/>
    </source>
</evidence>
<proteinExistence type="predicted"/>
<dbReference type="Pfam" id="PF00005">
    <property type="entry name" value="ABC_tran"/>
    <property type="match status" value="1"/>
</dbReference>
<name>A0ABS4K9S5_9FIRM</name>
<dbReference type="PROSITE" id="PS50893">
    <property type="entry name" value="ABC_TRANSPORTER_2"/>
    <property type="match status" value="1"/>
</dbReference>
<feature type="transmembrane region" description="Helical" evidence="7">
    <location>
        <begin position="263"/>
        <end position="287"/>
    </location>
</feature>
<keyword evidence="2 7" id="KW-0812">Transmembrane</keyword>
<dbReference type="Pfam" id="PF00664">
    <property type="entry name" value="ABC_membrane"/>
    <property type="match status" value="1"/>
</dbReference>
<keyword evidence="3" id="KW-0547">Nucleotide-binding</keyword>
<sequence>MRNKEKTKSNLLSAENKEVTKRLFKYIFKDAKLKFFFVLILVVISSFVGVASSLFIKVLIDDYIVVLVNQGTPDYAPLISLLIKMGIIYAIGILSTLTYSRMMVDITEVTLRDMRNDLFAHLQKLPISYFDTNSHGDIMSHFTNDIQALERMIADVLPGLFSSIMTIFAVGFAMIYSSIILTVVVFITLIFLILVMKNVSKKSSKYFLKQQQMIGKTNGYIEEMIDGQKVVKVFSHEKNIIDEFNKINSDLAENTMLANRYSLYLIPIVFNIGNLQYAFIAIIGGLLAISGKFGITVGTIAAFLQLSKSFGGPMRNISQQMNQLIMSLAGAVRIFDLFDEVEEEDNGNIELVRICKDDSGNIKECSERTDMWAWKDIQDEKEVYTELKGDIRFKNVNFSYDGENDVLHDISLFAKPGQKLAFVGETGAGKTTITNLINRFYEIQSGTITYDGIDIKNIKKRDLRKSLGMVLQDTNLFTGTINYNLSYGNPDASSEKIIEGAKKVQANHFIELLPDGYNTRISGTVSDLSQGQSQLLSIGRTEIYNPPVLILDEATSSIDSRTEKLVQESMNEVMVGRTTFVIAHRLSTVRDADAIIVLSKGKIIERGSHDELLEQKGVYYKLYTSGLE</sequence>
<dbReference type="RefSeq" id="WP_210059825.1">
    <property type="nucleotide sequence ID" value="NZ_JAGGLJ010000001.1"/>
</dbReference>
<reference evidence="10 11" key="1">
    <citation type="submission" date="2021-03" db="EMBL/GenBank/DDBJ databases">
        <title>Genomic Encyclopedia of Type Strains, Phase IV (KMG-IV): sequencing the most valuable type-strain genomes for metagenomic binning, comparative biology and taxonomic classification.</title>
        <authorList>
            <person name="Goeker M."/>
        </authorList>
    </citation>
    <scope>NUCLEOTIDE SEQUENCE [LARGE SCALE GENOMIC DNA]</scope>
    <source>
        <strain evidence="10 11">DSM 27563</strain>
    </source>
</reference>
<dbReference type="InterPro" id="IPR039421">
    <property type="entry name" value="Type_1_exporter"/>
</dbReference>
<evidence type="ECO:0000259" key="9">
    <source>
        <dbReference type="PROSITE" id="PS50929"/>
    </source>
</evidence>
<keyword evidence="11" id="KW-1185">Reference proteome</keyword>
<protein>
    <submittedName>
        <fullName evidence="10">ATP-binding cassette subfamily B protein</fullName>
    </submittedName>
</protein>
<keyword evidence="6 7" id="KW-0472">Membrane</keyword>
<feature type="transmembrane region" description="Helical" evidence="7">
    <location>
        <begin position="179"/>
        <end position="199"/>
    </location>
</feature>
<feature type="domain" description="ABC transporter" evidence="8">
    <location>
        <begin position="391"/>
        <end position="625"/>
    </location>
</feature>
<dbReference type="PROSITE" id="PS50929">
    <property type="entry name" value="ABC_TM1F"/>
    <property type="match status" value="1"/>
</dbReference>